<organism evidence="1">
    <name type="scientific">marine sediment metagenome</name>
    <dbReference type="NCBI Taxonomy" id="412755"/>
    <lineage>
        <taxon>unclassified sequences</taxon>
        <taxon>metagenomes</taxon>
        <taxon>ecological metagenomes</taxon>
    </lineage>
</organism>
<dbReference type="AlphaFoldDB" id="X1HVN1"/>
<comment type="caution">
    <text evidence="1">The sequence shown here is derived from an EMBL/GenBank/DDBJ whole genome shotgun (WGS) entry which is preliminary data.</text>
</comment>
<dbReference type="SUPFAM" id="SSF102114">
    <property type="entry name" value="Radical SAM enzymes"/>
    <property type="match status" value="1"/>
</dbReference>
<gene>
    <name evidence="1" type="ORF">S03H2_41988</name>
</gene>
<reference evidence="1" key="1">
    <citation type="journal article" date="2014" name="Front. Microbiol.">
        <title>High frequency of phylogenetically diverse reductive dehalogenase-homologous genes in deep subseafloor sedimentary metagenomes.</title>
        <authorList>
            <person name="Kawai M."/>
            <person name="Futagami T."/>
            <person name="Toyoda A."/>
            <person name="Takaki Y."/>
            <person name="Nishi S."/>
            <person name="Hori S."/>
            <person name="Arai W."/>
            <person name="Tsubouchi T."/>
            <person name="Morono Y."/>
            <person name="Uchiyama I."/>
            <person name="Ito T."/>
            <person name="Fujiyama A."/>
            <person name="Inagaki F."/>
            <person name="Takami H."/>
        </authorList>
    </citation>
    <scope>NUCLEOTIDE SEQUENCE</scope>
    <source>
        <strain evidence="1">Expedition CK06-06</strain>
    </source>
</reference>
<feature type="non-terminal residue" evidence="1">
    <location>
        <position position="272"/>
    </location>
</feature>
<dbReference type="InterPro" id="IPR011101">
    <property type="entry name" value="DUF5131"/>
</dbReference>
<evidence type="ECO:0000313" key="1">
    <source>
        <dbReference type="EMBL" id="GAH74216.1"/>
    </source>
</evidence>
<protein>
    <recommendedName>
        <fullName evidence="2">Radical SAM core domain-containing protein</fullName>
    </recommendedName>
</protein>
<accession>X1HVN1</accession>
<dbReference type="Pfam" id="PF07505">
    <property type="entry name" value="DUF5131"/>
    <property type="match status" value="1"/>
</dbReference>
<dbReference type="InterPro" id="IPR058240">
    <property type="entry name" value="rSAM_sf"/>
</dbReference>
<dbReference type="EMBL" id="BARU01026114">
    <property type="protein sequence ID" value="GAH74216.1"/>
    <property type="molecule type" value="Genomic_DNA"/>
</dbReference>
<proteinExistence type="predicted"/>
<evidence type="ECO:0008006" key="2">
    <source>
        <dbReference type="Google" id="ProtNLM"/>
    </source>
</evidence>
<name>X1HVN1_9ZZZZ</name>
<sequence length="272" mass="31769">EELKKLNESRTITAWQELFYADGNALIESDAGFLHWVFINLFKLIAAYEFKVKELEAVKKENEGLREAATKVVYCFAWAKDGMLRKPAWITDEQILKAIGNMYPFVSHTWNPIKGRCLHNCPYCYVKSSRAKRYYEGDSYLSEKELKVNLGKNNYIFVGSMTDMWGDWIPDEWIEKILTCCRKSSPKNKYLFQSKNPFRFHAWAPIFDDINAVYGTTIESDKVIDIGLEHHRAWSLAAMPSFYQRMVSIEPVMDFDVDNFTAMLKWIKPSFV</sequence>
<feature type="non-terminal residue" evidence="1">
    <location>
        <position position="1"/>
    </location>
</feature>